<reference evidence="2 3" key="1">
    <citation type="journal article" date="2020" name="Microorganisms">
        <title>Osmotic Adaptation and Compatible Solute Biosynthesis of Phototrophic Bacteria as Revealed from Genome Analyses.</title>
        <authorList>
            <person name="Imhoff J.F."/>
            <person name="Rahn T."/>
            <person name="Kunzel S."/>
            <person name="Keller A."/>
            <person name="Neulinger S.C."/>
        </authorList>
    </citation>
    <scope>NUCLEOTIDE SEQUENCE [LARGE SCALE GENOMIC DNA]</scope>
    <source>
        <strain evidence="2 3">DSM 15116</strain>
    </source>
</reference>
<dbReference type="Gene3D" id="3.40.50.300">
    <property type="entry name" value="P-loop containing nucleotide triphosphate hydrolases"/>
    <property type="match status" value="1"/>
</dbReference>
<dbReference type="PANTHER" id="PTHR36451:SF1">
    <property type="entry name" value="OMEGA-HYDROXY-BETA-DIHYDROMENAQUINONE-9 SULFOTRANSFERASE STF3"/>
    <property type="match status" value="1"/>
</dbReference>
<dbReference type="InterPro" id="IPR027417">
    <property type="entry name" value="P-loop_NTPase"/>
</dbReference>
<evidence type="ECO:0000256" key="1">
    <source>
        <dbReference type="SAM" id="Phobius"/>
    </source>
</evidence>
<keyword evidence="3" id="KW-1185">Reference proteome</keyword>
<keyword evidence="1" id="KW-0472">Membrane</keyword>
<dbReference type="Proteomes" id="UP000738126">
    <property type="component" value="Unassembled WGS sequence"/>
</dbReference>
<accession>A0ABS1E850</accession>
<dbReference type="EMBL" id="NRSH01000044">
    <property type="protein sequence ID" value="MBK1726459.1"/>
    <property type="molecule type" value="Genomic_DNA"/>
</dbReference>
<dbReference type="SUPFAM" id="SSF52540">
    <property type="entry name" value="P-loop containing nucleoside triphosphate hydrolases"/>
    <property type="match status" value="1"/>
</dbReference>
<gene>
    <name evidence="2" type="ORF">CKO13_05380</name>
</gene>
<dbReference type="InterPro" id="IPR052736">
    <property type="entry name" value="Stf3_sulfotransferase"/>
</dbReference>
<keyword evidence="1" id="KW-1133">Transmembrane helix</keyword>
<sequence length="410" mass="45971">MLALLRDTCARYGSLWRAAWAPGRKPIAGRSPRHYLLTTLLLLGLPLFALYHLVGLALDELLFRGYRRVEVREPTFILGVPRSGTTALHRTLAADPSWTTFTTWECIFGISVTWRLFWRGVGRVDRYVGGPGRRLVSWVEGRLFGALEQTHPVRLDEPEEDYLVLLPLLASFVLIVPFTDARSAWEMGYFDRDLSPGQRRRVMAFYERCVQKHLYVHGPQRRLLSKNASFAPMARSLVAQFPDCRILCCLRDPAAAVPSQLHAVEDGMATLHGRYDARRLGHQFLQLLAFYYRHLAASLAELPRGQAVLIATEAMRRDMPRTIERACELLDHPPIELSPQELVRAQGPTGQPARRHAAADFGLDAEAIYRACGRLEDYFPADAEGVIPAADVATAQRGPARAAPEVAVCP</sequence>
<evidence type="ECO:0008006" key="4">
    <source>
        <dbReference type="Google" id="ProtNLM"/>
    </source>
</evidence>
<dbReference type="PANTHER" id="PTHR36451">
    <property type="entry name" value="PAPS-DEPENDENT SULFOTRANSFERASE STF3"/>
    <property type="match status" value="1"/>
</dbReference>
<dbReference type="Pfam" id="PF13469">
    <property type="entry name" value="Sulfotransfer_3"/>
    <property type="match status" value="1"/>
</dbReference>
<evidence type="ECO:0000313" key="2">
    <source>
        <dbReference type="EMBL" id="MBK1726459.1"/>
    </source>
</evidence>
<organism evidence="2 3">
    <name type="scientific">Halorhodospira neutriphila</name>
    <dbReference type="NCBI Taxonomy" id="168379"/>
    <lineage>
        <taxon>Bacteria</taxon>
        <taxon>Pseudomonadati</taxon>
        <taxon>Pseudomonadota</taxon>
        <taxon>Gammaproteobacteria</taxon>
        <taxon>Chromatiales</taxon>
        <taxon>Ectothiorhodospiraceae</taxon>
        <taxon>Halorhodospira</taxon>
    </lineage>
</organism>
<dbReference type="RefSeq" id="WP_200257642.1">
    <property type="nucleotide sequence ID" value="NZ_NRSH01000044.1"/>
</dbReference>
<comment type="caution">
    <text evidence="2">The sequence shown here is derived from an EMBL/GenBank/DDBJ whole genome shotgun (WGS) entry which is preliminary data.</text>
</comment>
<feature type="transmembrane region" description="Helical" evidence="1">
    <location>
        <begin position="34"/>
        <end position="54"/>
    </location>
</feature>
<proteinExistence type="predicted"/>
<protein>
    <recommendedName>
        <fullName evidence="4">Sulfotransferase</fullName>
    </recommendedName>
</protein>
<evidence type="ECO:0000313" key="3">
    <source>
        <dbReference type="Proteomes" id="UP000738126"/>
    </source>
</evidence>
<keyword evidence="1" id="KW-0812">Transmembrane</keyword>
<name>A0ABS1E850_9GAMM</name>